<feature type="domain" description="FHA" evidence="3">
    <location>
        <begin position="39"/>
        <end position="104"/>
    </location>
</feature>
<evidence type="ECO:0000256" key="1">
    <source>
        <dbReference type="ARBA" id="ARBA00023242"/>
    </source>
</evidence>
<dbReference type="AlphaFoldDB" id="A0A6A4I7R1"/>
<dbReference type="GO" id="GO:0043565">
    <property type="term" value="F:sequence-specific DNA binding"/>
    <property type="evidence" value="ECO:0007669"/>
    <property type="project" value="TreeGrafter"/>
</dbReference>
<feature type="compositionally biased region" description="Pro residues" evidence="2">
    <location>
        <begin position="297"/>
        <end position="317"/>
    </location>
</feature>
<dbReference type="CDD" id="cd22701">
    <property type="entry name" value="FHA_FKH1-like"/>
    <property type="match status" value="1"/>
</dbReference>
<dbReference type="InterPro" id="IPR045178">
    <property type="entry name" value="Fhl1/FHA1"/>
</dbReference>
<dbReference type="EMBL" id="ML769405">
    <property type="protein sequence ID" value="KAE9406000.1"/>
    <property type="molecule type" value="Genomic_DNA"/>
</dbReference>
<dbReference type="InterPro" id="IPR008984">
    <property type="entry name" value="SMAD_FHA_dom_sf"/>
</dbReference>
<gene>
    <name evidence="4" type="ORF">BT96DRAFT_1015246</name>
</gene>
<feature type="compositionally biased region" description="Basic and acidic residues" evidence="2">
    <location>
        <begin position="146"/>
        <end position="155"/>
    </location>
</feature>
<dbReference type="GO" id="GO:0060962">
    <property type="term" value="P:regulation of ribosomal protein gene transcription by RNA polymerase II"/>
    <property type="evidence" value="ECO:0007669"/>
    <property type="project" value="InterPro"/>
</dbReference>
<evidence type="ECO:0000313" key="5">
    <source>
        <dbReference type="Proteomes" id="UP000799118"/>
    </source>
</evidence>
<dbReference type="PANTHER" id="PTHR21712">
    <property type="entry name" value="PRE-RRNA-PROCESSING PROTEIN FHL1"/>
    <property type="match status" value="1"/>
</dbReference>
<feature type="compositionally biased region" description="Basic residues" evidence="2">
    <location>
        <begin position="232"/>
        <end position="243"/>
    </location>
</feature>
<dbReference type="OrthoDB" id="5954824at2759"/>
<proteinExistence type="predicted"/>
<organism evidence="4 5">
    <name type="scientific">Gymnopus androsaceus JB14</name>
    <dbReference type="NCBI Taxonomy" id="1447944"/>
    <lineage>
        <taxon>Eukaryota</taxon>
        <taxon>Fungi</taxon>
        <taxon>Dikarya</taxon>
        <taxon>Basidiomycota</taxon>
        <taxon>Agaricomycotina</taxon>
        <taxon>Agaricomycetes</taxon>
        <taxon>Agaricomycetidae</taxon>
        <taxon>Agaricales</taxon>
        <taxon>Marasmiineae</taxon>
        <taxon>Omphalotaceae</taxon>
        <taxon>Gymnopus</taxon>
    </lineage>
</organism>
<name>A0A6A4I7R1_9AGAR</name>
<dbReference type="Pfam" id="PF00498">
    <property type="entry name" value="FHA"/>
    <property type="match status" value="1"/>
</dbReference>
<feature type="region of interest" description="Disordered" evidence="2">
    <location>
        <begin position="141"/>
        <end position="257"/>
    </location>
</feature>
<feature type="compositionally biased region" description="Polar residues" evidence="2">
    <location>
        <begin position="221"/>
        <end position="230"/>
    </location>
</feature>
<feature type="region of interest" description="Disordered" evidence="2">
    <location>
        <begin position="421"/>
        <end position="458"/>
    </location>
</feature>
<sequence>MPMTMANAQMNTNTNTNKISAYYSLVFPHFTFYIQTLCVTIGRRCEPTTPSNTTNTKLVPVDVDLGSLKSVSRLHAKILYDGEEDRFVLEVIGRNGAWVDGVWMGSGSRAPLGLGVLIGGGGEGPEGGRSQIQIASRIFHFVLPPQERRTTTTKEEDMDTPSEASASASASSDSGRERDVDVTSVEVTVAESPPSSSPGPTTPLLESKPKPKPKPEPQPQMSLGNSNLIPRSTKKQKLKRKRSPPIPKSAKMTTNSAPITSAASSMITTNSASAAPITPAASISNPYMVLTQAHARPAPPPPPPPATLTPPPPPPPAVSSAPTLSASTSTSLSTPIIPIILAPVPPTHASYSPSHPNNSSKPGYMILHERTLILDPDVFGGTESGGGLTPEKLKELEAMGVGKAIEVLKGVLVRVLKERRRGKGKGVGKGQGGASARGGKAGAGRGGGNGKKTATATPAATGPLIPVLITQAPVGDAESPIVVVDSDDDDGGHVMKKPRVGPALPSTTTTTALPIATIPR</sequence>
<dbReference type="PROSITE" id="PS50006">
    <property type="entry name" value="FHA_DOMAIN"/>
    <property type="match status" value="1"/>
</dbReference>
<evidence type="ECO:0000259" key="3">
    <source>
        <dbReference type="PROSITE" id="PS50006"/>
    </source>
</evidence>
<accession>A0A6A4I7R1</accession>
<feature type="compositionally biased region" description="Low complexity" evidence="2">
    <location>
        <begin position="162"/>
        <end position="173"/>
    </location>
</feature>
<dbReference type="GO" id="GO:0005634">
    <property type="term" value="C:nucleus"/>
    <property type="evidence" value="ECO:0007669"/>
    <property type="project" value="UniProtKB-ARBA"/>
</dbReference>
<evidence type="ECO:0000313" key="4">
    <source>
        <dbReference type="EMBL" id="KAE9406000.1"/>
    </source>
</evidence>
<protein>
    <recommendedName>
        <fullName evidence="3">FHA domain-containing protein</fullName>
    </recommendedName>
</protein>
<feature type="region of interest" description="Disordered" evidence="2">
    <location>
        <begin position="481"/>
        <end position="508"/>
    </location>
</feature>
<dbReference type="InterPro" id="IPR000253">
    <property type="entry name" value="FHA_dom"/>
</dbReference>
<feature type="region of interest" description="Disordered" evidence="2">
    <location>
        <begin position="293"/>
        <end position="329"/>
    </location>
</feature>
<evidence type="ECO:0000256" key="2">
    <source>
        <dbReference type="SAM" id="MobiDB-lite"/>
    </source>
</evidence>
<dbReference type="Proteomes" id="UP000799118">
    <property type="component" value="Unassembled WGS sequence"/>
</dbReference>
<keyword evidence="5" id="KW-1185">Reference proteome</keyword>
<feature type="compositionally biased region" description="Gly residues" evidence="2">
    <location>
        <begin position="427"/>
        <end position="450"/>
    </location>
</feature>
<keyword evidence="1" id="KW-0539">Nucleus</keyword>
<dbReference type="Gene3D" id="2.60.200.20">
    <property type="match status" value="1"/>
</dbReference>
<reference evidence="4" key="1">
    <citation type="journal article" date="2019" name="Environ. Microbiol.">
        <title>Fungal ecological strategies reflected in gene transcription - a case study of two litter decomposers.</title>
        <authorList>
            <person name="Barbi F."/>
            <person name="Kohler A."/>
            <person name="Barry K."/>
            <person name="Baskaran P."/>
            <person name="Daum C."/>
            <person name="Fauchery L."/>
            <person name="Ihrmark K."/>
            <person name="Kuo A."/>
            <person name="LaButti K."/>
            <person name="Lipzen A."/>
            <person name="Morin E."/>
            <person name="Grigoriev I.V."/>
            <person name="Henrissat B."/>
            <person name="Lindahl B."/>
            <person name="Martin F."/>
        </authorList>
    </citation>
    <scope>NUCLEOTIDE SEQUENCE</scope>
    <source>
        <strain evidence="4">JB14</strain>
    </source>
</reference>
<dbReference type="SUPFAM" id="SSF49879">
    <property type="entry name" value="SMAD/FHA domain"/>
    <property type="match status" value="1"/>
</dbReference>
<feature type="compositionally biased region" description="Low complexity" evidence="2">
    <location>
        <begin position="318"/>
        <end position="329"/>
    </location>
</feature>
<dbReference type="PANTHER" id="PTHR21712:SF29">
    <property type="entry name" value="PRE-RRNA-PROCESSING PROTEIN FHL1"/>
    <property type="match status" value="1"/>
</dbReference>